<comment type="caution">
    <text evidence="2">The sequence shown here is derived from an EMBL/GenBank/DDBJ whole genome shotgun (WGS) entry which is preliminary data.</text>
</comment>
<feature type="compositionally biased region" description="Basic residues" evidence="1">
    <location>
        <begin position="57"/>
        <end position="68"/>
    </location>
</feature>
<feature type="compositionally biased region" description="Low complexity" evidence="1">
    <location>
        <begin position="133"/>
        <end position="144"/>
    </location>
</feature>
<dbReference type="InParanoid" id="A0A5J5ET54"/>
<dbReference type="Proteomes" id="UP000326924">
    <property type="component" value="Unassembled WGS sequence"/>
</dbReference>
<feature type="compositionally biased region" description="Low complexity" evidence="1">
    <location>
        <begin position="165"/>
        <end position="174"/>
    </location>
</feature>
<keyword evidence="3" id="KW-1185">Reference proteome</keyword>
<feature type="compositionally biased region" description="Basic and acidic residues" evidence="1">
    <location>
        <begin position="117"/>
        <end position="127"/>
    </location>
</feature>
<evidence type="ECO:0000313" key="2">
    <source>
        <dbReference type="EMBL" id="KAA8902240.1"/>
    </source>
</evidence>
<reference evidence="2 3" key="1">
    <citation type="submission" date="2019-09" db="EMBL/GenBank/DDBJ databases">
        <title>Draft genome of the ectomycorrhizal ascomycete Sphaerosporella brunnea.</title>
        <authorList>
            <consortium name="DOE Joint Genome Institute"/>
            <person name="Benucci G.M."/>
            <person name="Marozzi G."/>
            <person name="Antonielli L."/>
            <person name="Sanchez S."/>
            <person name="Marco P."/>
            <person name="Wang X."/>
            <person name="Falini L.B."/>
            <person name="Barry K."/>
            <person name="Haridas S."/>
            <person name="Lipzen A."/>
            <person name="Labutti K."/>
            <person name="Grigoriev I.V."/>
            <person name="Murat C."/>
            <person name="Martin F."/>
            <person name="Albertini E."/>
            <person name="Donnini D."/>
            <person name="Bonito G."/>
        </authorList>
    </citation>
    <scope>NUCLEOTIDE SEQUENCE [LARGE SCALE GENOMIC DNA]</scope>
    <source>
        <strain evidence="2 3">Sb_GMNB300</strain>
    </source>
</reference>
<dbReference type="EMBL" id="VXIS01000135">
    <property type="protein sequence ID" value="KAA8902240.1"/>
    <property type="molecule type" value="Genomic_DNA"/>
</dbReference>
<feature type="compositionally biased region" description="Pro residues" evidence="1">
    <location>
        <begin position="42"/>
        <end position="51"/>
    </location>
</feature>
<evidence type="ECO:0000256" key="1">
    <source>
        <dbReference type="SAM" id="MobiDB-lite"/>
    </source>
</evidence>
<protein>
    <submittedName>
        <fullName evidence="2">Uncharacterized protein</fullName>
    </submittedName>
</protein>
<proteinExistence type="predicted"/>
<accession>A0A5J5ET54</accession>
<feature type="region of interest" description="Disordered" evidence="1">
    <location>
        <begin position="1"/>
        <end position="197"/>
    </location>
</feature>
<dbReference type="AlphaFoldDB" id="A0A5J5ET54"/>
<organism evidence="2 3">
    <name type="scientific">Sphaerosporella brunnea</name>
    <dbReference type="NCBI Taxonomy" id="1250544"/>
    <lineage>
        <taxon>Eukaryota</taxon>
        <taxon>Fungi</taxon>
        <taxon>Dikarya</taxon>
        <taxon>Ascomycota</taxon>
        <taxon>Pezizomycotina</taxon>
        <taxon>Pezizomycetes</taxon>
        <taxon>Pezizales</taxon>
        <taxon>Pyronemataceae</taxon>
        <taxon>Sphaerosporella</taxon>
    </lineage>
</organism>
<gene>
    <name evidence="2" type="ORF">FN846DRAFT_88830</name>
</gene>
<evidence type="ECO:0000313" key="3">
    <source>
        <dbReference type="Proteomes" id="UP000326924"/>
    </source>
</evidence>
<name>A0A5J5ET54_9PEZI</name>
<sequence length="211" mass="23308">MSGQTEPTTCRPPGWNPHDGWYMTPRRSTCWRPQHAYITAPNPSPFFPPTSTPTIKSSKKKKKLKKKMASTPPNKPHQGPIKASEPAQAKPVSTAPSNSAAAAAAAPEPEVGTFTKLLRELEGKDLNDTSQIPRGEAPPRAAEPSDYTVDEWGVRRRKRGNASSPAAEESGGEWPAEEEYELQKGTGEEVWVRHLTAPRPLKEIKRKKLER</sequence>